<dbReference type="PANTHER" id="PTHR13799:SF14">
    <property type="entry name" value="GTP CYCLOHYDROLASE 1 TYPE 2 HOMOLOG"/>
    <property type="match status" value="1"/>
</dbReference>
<protein>
    <recommendedName>
        <fullName evidence="3 5">GTP cyclohydrolase 1 type 2 homolog</fullName>
    </recommendedName>
</protein>
<proteinExistence type="inferred from homology"/>
<comment type="subunit">
    <text evidence="2">Homohexamer.</text>
</comment>
<dbReference type="FunFam" id="3.40.1390.30:FF:000001">
    <property type="entry name" value="GTP cyclohydrolase 1 type 2"/>
    <property type="match status" value="1"/>
</dbReference>
<dbReference type="Proteomes" id="UP000182114">
    <property type="component" value="Unassembled WGS sequence"/>
</dbReference>
<keyword evidence="8" id="KW-1185">Reference proteome</keyword>
<dbReference type="GO" id="GO:0005737">
    <property type="term" value="C:cytoplasm"/>
    <property type="evidence" value="ECO:0007669"/>
    <property type="project" value="TreeGrafter"/>
</dbReference>
<evidence type="ECO:0000256" key="1">
    <source>
        <dbReference type="ARBA" id="ARBA00006964"/>
    </source>
</evidence>
<dbReference type="Gene3D" id="3.30.70.120">
    <property type="match status" value="1"/>
</dbReference>
<dbReference type="RefSeq" id="WP_074539222.1">
    <property type="nucleotide sequence ID" value="NZ_FNBD01000013.1"/>
</dbReference>
<evidence type="ECO:0000313" key="8">
    <source>
        <dbReference type="Proteomes" id="UP000182114"/>
    </source>
</evidence>
<dbReference type="PANTHER" id="PTHR13799">
    <property type="entry name" value="NGG1 INTERACTING FACTOR 3"/>
    <property type="match status" value="1"/>
</dbReference>
<feature type="binding site" evidence="6">
    <location>
        <position position="331"/>
    </location>
    <ligand>
        <name>a divalent metal cation</name>
        <dbReference type="ChEBI" id="CHEBI:60240"/>
        <label>1</label>
    </ligand>
</feature>
<evidence type="ECO:0000313" key="7">
    <source>
        <dbReference type="EMBL" id="SDF37712.1"/>
    </source>
</evidence>
<dbReference type="SUPFAM" id="SSF102705">
    <property type="entry name" value="NIF3 (NGG1p interacting factor 3)-like"/>
    <property type="match status" value="1"/>
</dbReference>
<dbReference type="NCBIfam" id="TIGR00486">
    <property type="entry name" value="YbgI_SA1388"/>
    <property type="match status" value="1"/>
</dbReference>
<dbReference type="InterPro" id="IPR017221">
    <property type="entry name" value="DUF34/NIF3_bac"/>
</dbReference>
<dbReference type="Gene3D" id="3.40.1390.30">
    <property type="entry name" value="NIF3 (NGG1p interacting factor 3)-like"/>
    <property type="match status" value="1"/>
</dbReference>
<dbReference type="InterPro" id="IPR002678">
    <property type="entry name" value="DUF34/NIF3"/>
</dbReference>
<gene>
    <name evidence="7" type="ORF">SAMN04487992_11322</name>
</gene>
<reference evidence="8" key="1">
    <citation type="submission" date="2016-10" db="EMBL/GenBank/DDBJ databases">
        <authorList>
            <person name="Varghese N."/>
            <person name="Submissions S."/>
        </authorList>
    </citation>
    <scope>NUCLEOTIDE SEQUENCE [LARGE SCALE GENOMIC DNA]</scope>
    <source>
        <strain evidence="8">DSM 24729</strain>
    </source>
</reference>
<comment type="similarity">
    <text evidence="1 5">Belongs to the GTP cyclohydrolase I type 2/NIF3 family.</text>
</comment>
<feature type="binding site" evidence="6">
    <location>
        <position position="65"/>
    </location>
    <ligand>
        <name>a divalent metal cation</name>
        <dbReference type="ChEBI" id="CHEBI:60240"/>
        <label>1</label>
    </ligand>
</feature>
<dbReference type="PIRSF" id="PIRSF037489">
    <property type="entry name" value="UCP037489_NIF3_YqfO"/>
    <property type="match status" value="1"/>
</dbReference>
<organism evidence="7 8">
    <name type="scientific">Cellulophaga baltica</name>
    <dbReference type="NCBI Taxonomy" id="76594"/>
    <lineage>
        <taxon>Bacteria</taxon>
        <taxon>Pseudomonadati</taxon>
        <taxon>Bacteroidota</taxon>
        <taxon>Flavobacteriia</taxon>
        <taxon>Flavobacteriales</taxon>
        <taxon>Flavobacteriaceae</taxon>
        <taxon>Cellulophaga</taxon>
    </lineage>
</organism>
<feature type="binding site" evidence="6">
    <location>
        <position position="103"/>
    </location>
    <ligand>
        <name>a divalent metal cation</name>
        <dbReference type="ChEBI" id="CHEBI:60240"/>
        <label>1</label>
    </ligand>
</feature>
<dbReference type="EMBL" id="FNBD01000013">
    <property type="protein sequence ID" value="SDF37712.1"/>
    <property type="molecule type" value="Genomic_DNA"/>
</dbReference>
<accession>A0A1G7KKJ0</accession>
<dbReference type="eggNOG" id="COG0327">
    <property type="taxonomic scope" value="Bacteria"/>
</dbReference>
<dbReference type="InterPro" id="IPR036069">
    <property type="entry name" value="DUF34/NIF3_sf"/>
</dbReference>
<name>A0A1G7KKJ0_9FLAO</name>
<evidence type="ECO:0000256" key="6">
    <source>
        <dbReference type="PIRSR" id="PIRSR602678-1"/>
    </source>
</evidence>
<evidence type="ECO:0000256" key="2">
    <source>
        <dbReference type="ARBA" id="ARBA00011643"/>
    </source>
</evidence>
<evidence type="ECO:0000256" key="4">
    <source>
        <dbReference type="ARBA" id="ARBA00022723"/>
    </source>
</evidence>
<sequence>MIVKEVIGILEELAPLAYAEDFDNVGLLVGDQQNEVSGILVTLDTLENVVDEAIATNCNLIVSFHPIIFGGLKKITGANYVQRIVIKAIQHNISIYSMHTALDNSNQGVNAKICEVLGLANTKILIPQKGTIKKLSTYVPKNDANQLKSHLYEAGAGNIGNYSNCSFTVEGTGSYKANEKANPVKGEIGTIHFEEETKISITFEKAAEKNVIKALLENHPYEEVAYEVITLENTNQNIGMGMYGILANPMTEHEFMEFLKEKMDVKCVRHSNLLGKPIKTVAVLGGSGSFAIGAAKAVNADVFITADLKYHQFYEAEGKILLTDIGHYETEQFTKNLLVDYLTKKIPNFAVRLSESKTNPIKYF</sequence>
<evidence type="ECO:0000256" key="5">
    <source>
        <dbReference type="PIRNR" id="PIRNR037489"/>
    </source>
</evidence>
<evidence type="ECO:0000256" key="3">
    <source>
        <dbReference type="ARBA" id="ARBA00022112"/>
    </source>
</evidence>
<feature type="binding site" evidence="6">
    <location>
        <position position="327"/>
    </location>
    <ligand>
        <name>a divalent metal cation</name>
        <dbReference type="ChEBI" id="CHEBI:60240"/>
        <label>1</label>
    </ligand>
</feature>
<keyword evidence="4 5" id="KW-0479">Metal-binding</keyword>
<dbReference type="InterPro" id="IPR015867">
    <property type="entry name" value="N-reg_PII/ATP_PRibTrfase_C"/>
</dbReference>
<dbReference type="GO" id="GO:0046872">
    <property type="term" value="F:metal ion binding"/>
    <property type="evidence" value="ECO:0007669"/>
    <property type="project" value="UniProtKB-UniRule"/>
</dbReference>
<dbReference type="Pfam" id="PF01784">
    <property type="entry name" value="DUF34_NIF3"/>
    <property type="match status" value="1"/>
</dbReference>
<dbReference type="AlphaFoldDB" id="A0A1G7KKJ0"/>